<evidence type="ECO:0000313" key="1">
    <source>
        <dbReference type="EMBL" id="CAG2215027.1"/>
    </source>
</evidence>
<proteinExistence type="predicted"/>
<organism evidence="1 2">
    <name type="scientific">Mytilus edulis</name>
    <name type="common">Blue mussel</name>
    <dbReference type="NCBI Taxonomy" id="6550"/>
    <lineage>
        <taxon>Eukaryota</taxon>
        <taxon>Metazoa</taxon>
        <taxon>Spiralia</taxon>
        <taxon>Lophotrochozoa</taxon>
        <taxon>Mollusca</taxon>
        <taxon>Bivalvia</taxon>
        <taxon>Autobranchia</taxon>
        <taxon>Pteriomorphia</taxon>
        <taxon>Mytilida</taxon>
        <taxon>Mytiloidea</taxon>
        <taxon>Mytilidae</taxon>
        <taxon>Mytilinae</taxon>
        <taxon>Mytilus</taxon>
    </lineage>
</organism>
<reference evidence="1" key="1">
    <citation type="submission" date="2021-03" db="EMBL/GenBank/DDBJ databases">
        <authorList>
            <person name="Bekaert M."/>
        </authorList>
    </citation>
    <scope>NUCLEOTIDE SEQUENCE</scope>
</reference>
<keyword evidence="2" id="KW-1185">Reference proteome</keyword>
<accession>A0A8S3S7D0</accession>
<dbReference type="EMBL" id="CAJPWZ010001433">
    <property type="protein sequence ID" value="CAG2215027.1"/>
    <property type="molecule type" value="Genomic_DNA"/>
</dbReference>
<evidence type="ECO:0000313" key="2">
    <source>
        <dbReference type="Proteomes" id="UP000683360"/>
    </source>
</evidence>
<sequence length="233" mass="26113">MFRDKIVPSNKLVTSRNEYDVNGNPNSFGTTVKASIGKLNGIEEITTVRLGVKSIDFVTALKTTLSGNVKSSQLRFLHDGYISNFKTSIEATHADKTIKADASFKHLPSIEGSLSLQTPFEKLRDVNIKIEHTGSVKSFTTIGSFQYAPDKKIEGNARFTMYRPESMYLNVELQTPFNVIPHLNGRYRHDFKTDSHADMKMKDNHYSLSGNAAIGEKKITIAMKKLILNQHKS</sequence>
<protein>
    <submittedName>
        <fullName evidence="1">Uncharacterized protein</fullName>
    </submittedName>
</protein>
<comment type="caution">
    <text evidence="1">The sequence shown here is derived from an EMBL/GenBank/DDBJ whole genome shotgun (WGS) entry which is preliminary data.</text>
</comment>
<dbReference type="AlphaFoldDB" id="A0A8S3S7D0"/>
<name>A0A8S3S7D0_MYTED</name>
<gene>
    <name evidence="1" type="ORF">MEDL_28825</name>
</gene>
<dbReference type="Proteomes" id="UP000683360">
    <property type="component" value="Unassembled WGS sequence"/>
</dbReference>